<dbReference type="GO" id="GO:0019303">
    <property type="term" value="P:D-ribose catabolic process"/>
    <property type="evidence" value="ECO:0007669"/>
    <property type="project" value="UniProtKB-UniRule"/>
</dbReference>
<feature type="binding site" evidence="12">
    <location>
        <position position="285"/>
    </location>
    <ligand>
        <name>K(+)</name>
        <dbReference type="ChEBI" id="CHEBI:29103"/>
    </ligand>
</feature>
<feature type="binding site" evidence="12">
    <location>
        <position position="139"/>
    </location>
    <ligand>
        <name>substrate</name>
    </ligand>
</feature>
<feature type="binding site" evidence="12">
    <location>
        <begin position="11"/>
        <end position="13"/>
    </location>
    <ligand>
        <name>substrate</name>
    </ligand>
</feature>
<dbReference type="AlphaFoldDB" id="A0A7T0KMJ7"/>
<keyword evidence="15" id="KW-1185">Reference proteome</keyword>
<dbReference type="GO" id="GO:0005829">
    <property type="term" value="C:cytosol"/>
    <property type="evidence" value="ECO:0007669"/>
    <property type="project" value="TreeGrafter"/>
</dbReference>
<dbReference type="RefSeq" id="WP_165003217.1">
    <property type="nucleotide sequence ID" value="NZ_CP064955.1"/>
</dbReference>
<evidence type="ECO:0000256" key="4">
    <source>
        <dbReference type="ARBA" id="ARBA00022679"/>
    </source>
</evidence>
<evidence type="ECO:0000313" key="15">
    <source>
        <dbReference type="Proteomes" id="UP000594586"/>
    </source>
</evidence>
<evidence type="ECO:0000259" key="13">
    <source>
        <dbReference type="Pfam" id="PF00294"/>
    </source>
</evidence>
<evidence type="ECO:0000256" key="12">
    <source>
        <dbReference type="HAMAP-Rule" id="MF_01987"/>
    </source>
</evidence>
<dbReference type="InterPro" id="IPR002139">
    <property type="entry name" value="Ribo/fructo_kinase"/>
</dbReference>
<dbReference type="CDD" id="cd01174">
    <property type="entry name" value="ribokinase"/>
    <property type="match status" value="1"/>
</dbReference>
<gene>
    <name evidence="12" type="primary">rbsK</name>
    <name evidence="14" type="ORF">G7Y29_10430</name>
</gene>
<keyword evidence="9 12" id="KW-0460">Magnesium</keyword>
<evidence type="ECO:0000256" key="11">
    <source>
        <dbReference type="ARBA" id="ARBA00023277"/>
    </source>
</evidence>
<dbReference type="GO" id="GO:0004747">
    <property type="term" value="F:ribokinase activity"/>
    <property type="evidence" value="ECO:0007669"/>
    <property type="project" value="UniProtKB-UniRule"/>
</dbReference>
<keyword evidence="4 12" id="KW-0808">Transferase</keyword>
<dbReference type="Proteomes" id="UP000594586">
    <property type="component" value="Chromosome"/>
</dbReference>
<organism evidence="14 15">
    <name type="scientific">Corynebacterium qintianiae</name>
    <dbReference type="NCBI Taxonomy" id="2709392"/>
    <lineage>
        <taxon>Bacteria</taxon>
        <taxon>Bacillati</taxon>
        <taxon>Actinomycetota</taxon>
        <taxon>Actinomycetes</taxon>
        <taxon>Mycobacteriales</taxon>
        <taxon>Corynebacteriaceae</taxon>
        <taxon>Corynebacterium</taxon>
    </lineage>
</organism>
<evidence type="ECO:0000256" key="3">
    <source>
        <dbReference type="ARBA" id="ARBA00016943"/>
    </source>
</evidence>
<dbReference type="Gene3D" id="3.40.1190.20">
    <property type="match status" value="1"/>
</dbReference>
<dbReference type="SUPFAM" id="SSF53613">
    <property type="entry name" value="Ribokinase-like"/>
    <property type="match status" value="1"/>
</dbReference>
<keyword evidence="6 12" id="KW-0547">Nucleotide-binding</keyword>
<feature type="binding site" evidence="12">
    <location>
        <position position="289"/>
    </location>
    <ligand>
        <name>K(+)</name>
        <dbReference type="ChEBI" id="CHEBI:29103"/>
    </ligand>
</feature>
<dbReference type="GO" id="GO:0005524">
    <property type="term" value="F:ATP binding"/>
    <property type="evidence" value="ECO:0007669"/>
    <property type="project" value="UniProtKB-UniRule"/>
</dbReference>
<comment type="cofactor">
    <cofactor evidence="12">
        <name>Mg(2+)</name>
        <dbReference type="ChEBI" id="CHEBI:18420"/>
    </cofactor>
    <text evidence="12">Requires a divalent cation, most likely magnesium in vivo, as an electrophilic catalyst to aid phosphoryl group transfer. It is the chelate of the metal and the nucleotide that is the actual substrate.</text>
</comment>
<feature type="binding site" evidence="12">
    <location>
        <begin position="39"/>
        <end position="43"/>
    </location>
    <ligand>
        <name>substrate</name>
    </ligand>
</feature>
<comment type="activity regulation">
    <text evidence="12">Activated by a monovalent cation that binds near, but not in, the active site. The most likely occupant of the site in vivo is potassium. Ion binding induces a conformational change that may alter substrate affinity.</text>
</comment>
<accession>A0A7T0KMJ7</accession>
<feature type="binding site" evidence="12">
    <location>
        <position position="180"/>
    </location>
    <ligand>
        <name>ATP</name>
        <dbReference type="ChEBI" id="CHEBI:30616"/>
    </ligand>
</feature>
<proteinExistence type="inferred from homology"/>
<feature type="binding site" evidence="12">
    <location>
        <begin position="249"/>
        <end position="250"/>
    </location>
    <ligand>
        <name>ATP</name>
        <dbReference type="ChEBI" id="CHEBI:30616"/>
    </ligand>
</feature>
<dbReference type="PRINTS" id="PR00990">
    <property type="entry name" value="RIBOKINASE"/>
</dbReference>
<keyword evidence="11 12" id="KW-0119">Carbohydrate metabolism</keyword>
<protein>
    <recommendedName>
        <fullName evidence="3 12">Ribokinase</fullName>
        <shortName evidence="12">RK</shortName>
        <ecNumber evidence="2 12">2.7.1.15</ecNumber>
    </recommendedName>
</protein>
<comment type="pathway">
    <text evidence="12">Carbohydrate metabolism; D-ribose degradation; D-ribose 5-phosphate from beta-D-ribopyranose: step 2/2.</text>
</comment>
<comment type="similarity">
    <text evidence="1">Belongs to the carbohydrate kinase pfkB family.</text>
</comment>
<dbReference type="GO" id="GO:0046872">
    <property type="term" value="F:metal ion binding"/>
    <property type="evidence" value="ECO:0007669"/>
    <property type="project" value="UniProtKB-KW"/>
</dbReference>
<dbReference type="PANTHER" id="PTHR10584:SF166">
    <property type="entry name" value="RIBOKINASE"/>
    <property type="match status" value="1"/>
</dbReference>
<comment type="catalytic activity">
    <reaction evidence="12">
        <text>D-ribose + ATP = D-ribose 5-phosphate + ADP + H(+)</text>
        <dbReference type="Rhea" id="RHEA:13697"/>
        <dbReference type="ChEBI" id="CHEBI:15378"/>
        <dbReference type="ChEBI" id="CHEBI:30616"/>
        <dbReference type="ChEBI" id="CHEBI:47013"/>
        <dbReference type="ChEBI" id="CHEBI:78346"/>
        <dbReference type="ChEBI" id="CHEBI:456216"/>
        <dbReference type="EC" id="2.7.1.15"/>
    </reaction>
</comment>
<dbReference type="UniPathway" id="UPA00916">
    <property type="reaction ID" value="UER00889"/>
</dbReference>
<feature type="binding site" evidence="12">
    <location>
        <begin position="218"/>
        <end position="223"/>
    </location>
    <ligand>
        <name>ATP</name>
        <dbReference type="ChEBI" id="CHEBI:30616"/>
    </ligand>
</feature>
<keyword evidence="12" id="KW-0963">Cytoplasm</keyword>
<keyword evidence="10 12" id="KW-0630">Potassium</keyword>
<comment type="function">
    <text evidence="12">Catalyzes the phosphorylation of ribose at O-5 in a reaction requiring ATP and magnesium. The resulting D-ribose-5-phosphate can then be used either for sythesis of nucleotides, histidine, and tryptophan, or as a component of the pentose phosphate pathway.</text>
</comment>
<name>A0A7T0KMJ7_9CORY</name>
<keyword evidence="7 12" id="KW-0418">Kinase</keyword>
<comment type="similarity">
    <text evidence="12">Belongs to the carbohydrate kinase PfkB family. Ribokinase subfamily.</text>
</comment>
<dbReference type="Pfam" id="PF00294">
    <property type="entry name" value="PfkB"/>
    <property type="match status" value="1"/>
</dbReference>
<evidence type="ECO:0000256" key="1">
    <source>
        <dbReference type="ARBA" id="ARBA00005380"/>
    </source>
</evidence>
<dbReference type="EMBL" id="CP064955">
    <property type="protein sequence ID" value="QPK83219.1"/>
    <property type="molecule type" value="Genomic_DNA"/>
</dbReference>
<evidence type="ECO:0000256" key="7">
    <source>
        <dbReference type="ARBA" id="ARBA00022777"/>
    </source>
</evidence>
<feature type="binding site" evidence="12">
    <location>
        <position position="250"/>
    </location>
    <ligand>
        <name>substrate</name>
    </ligand>
</feature>
<dbReference type="InterPro" id="IPR002173">
    <property type="entry name" value="Carboh/pur_kinase_PfkB_CS"/>
</dbReference>
<dbReference type="InterPro" id="IPR011877">
    <property type="entry name" value="Ribokinase"/>
</dbReference>
<evidence type="ECO:0000256" key="5">
    <source>
        <dbReference type="ARBA" id="ARBA00022723"/>
    </source>
</evidence>
<comment type="subunit">
    <text evidence="12">Homodimer.</text>
</comment>
<feature type="binding site" evidence="12">
    <location>
        <position position="280"/>
    </location>
    <ligand>
        <name>K(+)</name>
        <dbReference type="ChEBI" id="CHEBI:29103"/>
    </ligand>
</feature>
<reference evidence="14 15" key="1">
    <citation type="submission" date="2020-11" db="EMBL/GenBank/DDBJ databases">
        <title>Corynebacterium sp. MC1420.</title>
        <authorList>
            <person name="Zhou J."/>
        </authorList>
    </citation>
    <scope>NUCLEOTIDE SEQUENCE [LARGE SCALE GENOMIC DNA]</scope>
    <source>
        <strain evidence="14 15">MC1420</strain>
    </source>
</reference>
<comment type="caution">
    <text evidence="12">Lacks conserved residue(s) required for the propagation of feature annotation.</text>
</comment>
<sequence>MASITVVGSINADLFVLVDRHPLPGETLLGRDGGISAGGKGANQAVAAANLGAVVRMIGAVGTDAYTEPALEHLRSSGADLSSLGVVEGSTGLAVITVSDDGENTIIVIGGANSAVDGSFVADRREAVERADIVLLQGEIPVSGFSQAVHLATGRVVVNLAPVVDVPAADLLRADPLVANEHEAGLILTQLGAPTVPRSEEEMALALRELGFTSVVLTRGARGAVVAESDAVTPIPTPAVEAVDSTGAGDAFVGGLVHRLAEGDPLVSAATYAARVGAFAATRRGAQASYPTSADVLP</sequence>
<dbReference type="InterPro" id="IPR011611">
    <property type="entry name" value="PfkB_dom"/>
</dbReference>
<feature type="binding site" evidence="12">
    <location>
        <position position="244"/>
    </location>
    <ligand>
        <name>K(+)</name>
        <dbReference type="ChEBI" id="CHEBI:29103"/>
    </ligand>
</feature>
<comment type="subcellular location">
    <subcellularLocation>
        <location evidence="12">Cytoplasm</location>
    </subcellularLocation>
</comment>
<feature type="active site" description="Proton acceptor" evidence="12">
    <location>
        <position position="250"/>
    </location>
</feature>
<evidence type="ECO:0000256" key="10">
    <source>
        <dbReference type="ARBA" id="ARBA00022958"/>
    </source>
</evidence>
<dbReference type="EC" id="2.7.1.15" evidence="2 12"/>
<keyword evidence="8 12" id="KW-0067">ATP-binding</keyword>
<dbReference type="PANTHER" id="PTHR10584">
    <property type="entry name" value="SUGAR KINASE"/>
    <property type="match status" value="1"/>
</dbReference>
<keyword evidence="5 12" id="KW-0479">Metal-binding</keyword>
<dbReference type="HAMAP" id="MF_01987">
    <property type="entry name" value="Ribokinase"/>
    <property type="match status" value="1"/>
</dbReference>
<evidence type="ECO:0000313" key="14">
    <source>
        <dbReference type="EMBL" id="QPK83219.1"/>
    </source>
</evidence>
<evidence type="ECO:0000256" key="9">
    <source>
        <dbReference type="ARBA" id="ARBA00022842"/>
    </source>
</evidence>
<evidence type="ECO:0000256" key="6">
    <source>
        <dbReference type="ARBA" id="ARBA00022741"/>
    </source>
</evidence>
<feature type="binding site" evidence="12">
    <location>
        <position position="246"/>
    </location>
    <ligand>
        <name>K(+)</name>
        <dbReference type="ChEBI" id="CHEBI:29103"/>
    </ligand>
</feature>
<feature type="binding site" evidence="12">
    <location>
        <position position="283"/>
    </location>
    <ligand>
        <name>K(+)</name>
        <dbReference type="ChEBI" id="CHEBI:29103"/>
    </ligand>
</feature>
<feature type="domain" description="Carbohydrate kinase PfkB" evidence="13">
    <location>
        <begin position="1"/>
        <end position="292"/>
    </location>
</feature>
<dbReference type="PROSITE" id="PS00584">
    <property type="entry name" value="PFKB_KINASES_2"/>
    <property type="match status" value="1"/>
</dbReference>
<evidence type="ECO:0000256" key="2">
    <source>
        <dbReference type="ARBA" id="ARBA00012035"/>
    </source>
</evidence>
<evidence type="ECO:0000256" key="8">
    <source>
        <dbReference type="ARBA" id="ARBA00022840"/>
    </source>
</evidence>
<dbReference type="InterPro" id="IPR029056">
    <property type="entry name" value="Ribokinase-like"/>
</dbReference>
<dbReference type="KEGG" id="cqn:G7Y29_10430"/>